<accession>A0ABV5Q2R6</accession>
<reference evidence="1 2" key="1">
    <citation type="submission" date="2024-09" db="EMBL/GenBank/DDBJ databases">
        <authorList>
            <person name="Sun Q."/>
            <person name="Mori K."/>
        </authorList>
    </citation>
    <scope>NUCLEOTIDE SEQUENCE [LARGE SCALE GENOMIC DNA]</scope>
    <source>
        <strain evidence="1 2">JCM 3323</strain>
    </source>
</reference>
<dbReference type="EMBL" id="JBHMCE010000007">
    <property type="protein sequence ID" value="MFB9529514.1"/>
    <property type="molecule type" value="Genomic_DNA"/>
</dbReference>
<proteinExistence type="predicted"/>
<dbReference type="Proteomes" id="UP001589646">
    <property type="component" value="Unassembled WGS sequence"/>
</dbReference>
<sequence length="394" mass="44283">MPLNKEKRLKIAALVVEGSFDILTSGSPAKFIEAVSVLVSDDVTTEIRRELIYRHIHDGDAYLKESALLLQHRAPLVQVHAMIDQARSNYVAALGDPMHTLTVRETGMVHLRAGSCYIALNQIEMCRTHWERAYEHLLLSNGQTPELDTPDLRRLAKRAAAEKNRDTLVDTGDLAHQLTKLGSNLPDLMLGIGSAQVAHVMLSLESLLGHPVDLSHYGRRNPHADVSRNSLRREDNQALQLLARPTSDAVQAAFRRAPSLTDKEALIAWVARHPALVQGWSRADDPTRAFMLVSSLINCADAYLTPHHRLAVDLFTLAQAEREQRQRRYPFHPEDQIDYGSPLNRINGPTRQCVEELLAQLPAAQQLLLLADLILTWEQRPTRTTYEPLFPDFD</sequence>
<comment type="caution">
    <text evidence="1">The sequence shown here is derived from an EMBL/GenBank/DDBJ whole genome shotgun (WGS) entry which is preliminary data.</text>
</comment>
<name>A0ABV5Q2R6_9ACTN</name>
<keyword evidence="2" id="KW-1185">Reference proteome</keyword>
<protein>
    <submittedName>
        <fullName evidence="1">Uncharacterized protein</fullName>
    </submittedName>
</protein>
<organism evidence="1 2">
    <name type="scientific">Nonomuraea roseola</name>
    <dbReference type="NCBI Taxonomy" id="46179"/>
    <lineage>
        <taxon>Bacteria</taxon>
        <taxon>Bacillati</taxon>
        <taxon>Actinomycetota</taxon>
        <taxon>Actinomycetes</taxon>
        <taxon>Streptosporangiales</taxon>
        <taxon>Streptosporangiaceae</taxon>
        <taxon>Nonomuraea</taxon>
    </lineage>
</organism>
<dbReference type="RefSeq" id="WP_346128253.1">
    <property type="nucleotide sequence ID" value="NZ_BAAAXC010000015.1"/>
</dbReference>
<evidence type="ECO:0000313" key="2">
    <source>
        <dbReference type="Proteomes" id="UP001589646"/>
    </source>
</evidence>
<evidence type="ECO:0000313" key="1">
    <source>
        <dbReference type="EMBL" id="MFB9529514.1"/>
    </source>
</evidence>
<gene>
    <name evidence="1" type="ORF">ACFFRN_23150</name>
</gene>